<evidence type="ECO:0000313" key="5">
    <source>
        <dbReference type="Proteomes" id="UP000799439"/>
    </source>
</evidence>
<dbReference type="Gene3D" id="3.40.50.12780">
    <property type="entry name" value="N-terminal domain of ligase-like"/>
    <property type="match status" value="1"/>
</dbReference>
<dbReference type="PROSITE" id="PS00455">
    <property type="entry name" value="AMP_BINDING"/>
    <property type="match status" value="1"/>
</dbReference>
<sequence length="703" mass="78305">MDLPMPRKLWQHPDPKSTKLWWFMKQVEKRRGIKLETFKDVYTWSVEQRLDFWEDLFHLIPLIHHGKYRRVCDGAAPMDTLPKWFEGVHINYAENILFNADPADPTRQSKAGKEDGKVAATEVREGCKEIRNVTWGQLREEVGLLANAMRKHGVGLGDRVAVVASNSVDTLCVFLAVTSIGGIFSSSSTDMGTKGVLDRLLQIKPKYVFVDDLAIYNGKDVDLRSKMKEIEKGARAIKEFEGLVFLPRFQDRPADVSTVPRSTTLRQYLEIAKGDSKLRFERLEFGDPFLIVYSSGTTGVPKCIMHSIGGVLISSQKEGKLHRDIGPSTVNLQYTTTGWIMYLNSVLALQHSARSILYDGSPFQPDLKTFVRLLGDQKVTDLGISPKYLQTLASANPPVIPRKVTDLSALSRVTSTGMVLPEALFEWFYDSAFPPQVQLANIAGGTDLAACFALENPLSPVYVGGCAGPALGLKVEVYDQTIEGEEVAGRAVPDGEPGELVCTRSFPNQPPSFFADPSGKKYHAAYFGRFANVWTHGDFIYMHPRTGGVYFLGRADGVLNPSGVRFGSAEIYNVIETWFADEVADSLCVGQRRKGAADESVMLFLKMKEGKTYSGELVGRVKQTIAEQCSKRHVPKFVFQTWDIPTTVNLKKVELPVKRIVSGERITPSGTLLNPESLEFYYRFAEVEKLLAQQQQPGPKSKL</sequence>
<feature type="domain" description="AMP-dependent synthetase/ligase" evidence="2">
    <location>
        <begin position="116"/>
        <end position="502"/>
    </location>
</feature>
<accession>A0A9P4J2D1</accession>
<dbReference type="Gene3D" id="3.30.300.30">
    <property type="match status" value="1"/>
</dbReference>
<dbReference type="PANTHER" id="PTHR42921:SF4">
    <property type="entry name" value="ACETOACETYL-COA SYNTHASE (AFU_ORTHOLOGUE AFUA_8G04770)"/>
    <property type="match status" value="1"/>
</dbReference>
<dbReference type="Proteomes" id="UP000799439">
    <property type="component" value="Unassembled WGS sequence"/>
</dbReference>
<dbReference type="InterPro" id="IPR000873">
    <property type="entry name" value="AMP-dep_synth/lig_dom"/>
</dbReference>
<dbReference type="EMBL" id="ML996085">
    <property type="protein sequence ID" value="KAF2153201.1"/>
    <property type="molecule type" value="Genomic_DNA"/>
</dbReference>
<keyword evidence="4" id="KW-0436">Ligase</keyword>
<dbReference type="Pfam" id="PF16177">
    <property type="entry name" value="ACAS_N"/>
    <property type="match status" value="1"/>
</dbReference>
<evidence type="ECO:0000313" key="4">
    <source>
        <dbReference type="EMBL" id="KAF2153201.1"/>
    </source>
</evidence>
<evidence type="ECO:0000259" key="2">
    <source>
        <dbReference type="Pfam" id="PF00501"/>
    </source>
</evidence>
<gene>
    <name evidence="4" type="ORF">K461DRAFT_278012</name>
</gene>
<keyword evidence="5" id="KW-1185">Reference proteome</keyword>
<dbReference type="NCBIfam" id="TIGR01217">
    <property type="entry name" value="ac_ac_CoA_syn"/>
    <property type="match status" value="1"/>
</dbReference>
<reference evidence="4" key="1">
    <citation type="journal article" date="2020" name="Stud. Mycol.">
        <title>101 Dothideomycetes genomes: a test case for predicting lifestyles and emergence of pathogens.</title>
        <authorList>
            <person name="Haridas S."/>
            <person name="Albert R."/>
            <person name="Binder M."/>
            <person name="Bloem J."/>
            <person name="Labutti K."/>
            <person name="Salamov A."/>
            <person name="Andreopoulos B."/>
            <person name="Baker S."/>
            <person name="Barry K."/>
            <person name="Bills G."/>
            <person name="Bluhm B."/>
            <person name="Cannon C."/>
            <person name="Castanera R."/>
            <person name="Culley D."/>
            <person name="Daum C."/>
            <person name="Ezra D."/>
            <person name="Gonzalez J."/>
            <person name="Henrissat B."/>
            <person name="Kuo A."/>
            <person name="Liang C."/>
            <person name="Lipzen A."/>
            <person name="Lutzoni F."/>
            <person name="Magnuson J."/>
            <person name="Mondo S."/>
            <person name="Nolan M."/>
            <person name="Ohm R."/>
            <person name="Pangilinan J."/>
            <person name="Park H.-J."/>
            <person name="Ramirez L."/>
            <person name="Alfaro M."/>
            <person name="Sun H."/>
            <person name="Tritt A."/>
            <person name="Yoshinaga Y."/>
            <person name="Zwiers L.-H."/>
            <person name="Turgeon B."/>
            <person name="Goodwin S."/>
            <person name="Spatafora J."/>
            <person name="Crous P."/>
            <person name="Grigoriev I."/>
        </authorList>
    </citation>
    <scope>NUCLEOTIDE SEQUENCE</scope>
    <source>
        <strain evidence="4">CBS 260.36</strain>
    </source>
</reference>
<dbReference type="InterPro" id="IPR045851">
    <property type="entry name" value="AMP-bd_C_sf"/>
</dbReference>
<proteinExistence type="inferred from homology"/>
<dbReference type="PANTHER" id="PTHR42921">
    <property type="entry name" value="ACETOACETYL-COA SYNTHETASE"/>
    <property type="match status" value="1"/>
</dbReference>
<dbReference type="InterPro" id="IPR020845">
    <property type="entry name" value="AMP-binding_CS"/>
</dbReference>
<dbReference type="InterPro" id="IPR042099">
    <property type="entry name" value="ANL_N_sf"/>
</dbReference>
<dbReference type="GO" id="GO:0030729">
    <property type="term" value="F:acetoacetate-CoA ligase activity"/>
    <property type="evidence" value="ECO:0007669"/>
    <property type="project" value="InterPro"/>
</dbReference>
<protein>
    <submittedName>
        <fullName evidence="4">Acetoacetate-CoA ligase</fullName>
    </submittedName>
</protein>
<dbReference type="InterPro" id="IPR032387">
    <property type="entry name" value="ACAS_N"/>
</dbReference>
<organism evidence="4 5">
    <name type="scientific">Myriangium duriaei CBS 260.36</name>
    <dbReference type="NCBI Taxonomy" id="1168546"/>
    <lineage>
        <taxon>Eukaryota</taxon>
        <taxon>Fungi</taxon>
        <taxon>Dikarya</taxon>
        <taxon>Ascomycota</taxon>
        <taxon>Pezizomycotina</taxon>
        <taxon>Dothideomycetes</taxon>
        <taxon>Dothideomycetidae</taxon>
        <taxon>Myriangiales</taxon>
        <taxon>Myriangiaceae</taxon>
        <taxon>Myriangium</taxon>
    </lineage>
</organism>
<dbReference type="SUPFAM" id="SSF56801">
    <property type="entry name" value="Acetyl-CoA synthetase-like"/>
    <property type="match status" value="1"/>
</dbReference>
<dbReference type="Pfam" id="PF00501">
    <property type="entry name" value="AMP-binding"/>
    <property type="match status" value="1"/>
</dbReference>
<name>A0A9P4J2D1_9PEZI</name>
<dbReference type="AlphaFoldDB" id="A0A9P4J2D1"/>
<dbReference type="InterPro" id="IPR005914">
    <property type="entry name" value="Acac_CoA_synth"/>
</dbReference>
<dbReference type="GO" id="GO:0006629">
    <property type="term" value="P:lipid metabolic process"/>
    <property type="evidence" value="ECO:0007669"/>
    <property type="project" value="InterPro"/>
</dbReference>
<comment type="caution">
    <text evidence="4">The sequence shown here is derived from an EMBL/GenBank/DDBJ whole genome shotgun (WGS) entry which is preliminary data.</text>
</comment>
<comment type="similarity">
    <text evidence="1">Belongs to the ATP-dependent AMP-binding enzyme family.</text>
</comment>
<feature type="domain" description="Acetyl-coenzyme A synthetase N-terminal" evidence="3">
    <location>
        <begin position="39"/>
        <end position="95"/>
    </location>
</feature>
<dbReference type="OrthoDB" id="10253869at2759"/>
<evidence type="ECO:0000256" key="1">
    <source>
        <dbReference type="ARBA" id="ARBA00006432"/>
    </source>
</evidence>
<evidence type="ECO:0000259" key="3">
    <source>
        <dbReference type="Pfam" id="PF16177"/>
    </source>
</evidence>